<dbReference type="Gene3D" id="1.25.40.10">
    <property type="entry name" value="Tetratricopeptide repeat domain"/>
    <property type="match status" value="1"/>
</dbReference>
<evidence type="ECO:0000256" key="3">
    <source>
        <dbReference type="PROSITE-ProRule" id="PRU00339"/>
    </source>
</evidence>
<sequence length="160" mass="17334">MKGMTMNRKGKTSKIVAAVAMSVFMAGPLTSTSALAMGSSNTWTSDGTDLSAVSELVDTGMYDMAIDKIEMMLKDDPDNADLFNYLAYSQRKTGDFESAAQNYERALMINPEHVGALEYQGELFLQTGKAEMARENLARLEQVCGTGCAEYKELAGKIGS</sequence>
<protein>
    <submittedName>
        <fullName evidence="5">Tetratricopeptide repeat protein</fullName>
    </submittedName>
</protein>
<reference evidence="5 6" key="1">
    <citation type="submission" date="2023-03" db="EMBL/GenBank/DDBJ databases">
        <title>Strain FZY0004 represents a novel species in the genus Thalassospira isolated from seawater.</title>
        <authorList>
            <person name="Fu Z.-Y."/>
        </authorList>
    </citation>
    <scope>NUCLEOTIDE SEQUENCE [LARGE SCALE GENOMIC DNA]</scope>
    <source>
        <strain evidence="5 6">FZY0004</strain>
    </source>
</reference>
<dbReference type="InterPro" id="IPR011990">
    <property type="entry name" value="TPR-like_helical_dom_sf"/>
</dbReference>
<dbReference type="PANTHER" id="PTHR44523:SF1">
    <property type="entry name" value="TETRATRICOPEPTIDE REPEAT PROTEIN 13"/>
    <property type="match status" value="1"/>
</dbReference>
<evidence type="ECO:0000313" key="6">
    <source>
        <dbReference type="Proteomes" id="UP001529180"/>
    </source>
</evidence>
<feature type="signal peptide" evidence="4">
    <location>
        <begin position="1"/>
        <end position="36"/>
    </location>
</feature>
<dbReference type="RefSeq" id="WP_258547926.1">
    <property type="nucleotide sequence ID" value="NZ_JARSBO010000010.1"/>
</dbReference>
<comment type="caution">
    <text evidence="5">The sequence shown here is derived from an EMBL/GenBank/DDBJ whole genome shotgun (WGS) entry which is preliminary data.</text>
</comment>
<dbReference type="Pfam" id="PF07719">
    <property type="entry name" value="TPR_2"/>
    <property type="match status" value="1"/>
</dbReference>
<keyword evidence="4" id="KW-0732">Signal</keyword>
<evidence type="ECO:0000256" key="4">
    <source>
        <dbReference type="SAM" id="SignalP"/>
    </source>
</evidence>
<organism evidence="5 6">
    <name type="scientific">Thalassospira aquimaris</name>
    <dbReference type="NCBI Taxonomy" id="3037796"/>
    <lineage>
        <taxon>Bacteria</taxon>
        <taxon>Pseudomonadati</taxon>
        <taxon>Pseudomonadota</taxon>
        <taxon>Alphaproteobacteria</taxon>
        <taxon>Rhodospirillales</taxon>
        <taxon>Thalassospiraceae</taxon>
        <taxon>Thalassospira</taxon>
    </lineage>
</organism>
<keyword evidence="2 3" id="KW-0802">TPR repeat</keyword>
<evidence type="ECO:0000313" key="5">
    <source>
        <dbReference type="EMBL" id="MDG4720972.1"/>
    </source>
</evidence>
<dbReference type="SUPFAM" id="SSF48452">
    <property type="entry name" value="TPR-like"/>
    <property type="match status" value="1"/>
</dbReference>
<evidence type="ECO:0000256" key="1">
    <source>
        <dbReference type="ARBA" id="ARBA00022737"/>
    </source>
</evidence>
<dbReference type="PROSITE" id="PS50005">
    <property type="entry name" value="TPR"/>
    <property type="match status" value="1"/>
</dbReference>
<dbReference type="EMBL" id="JARSBO010000010">
    <property type="protein sequence ID" value="MDG4720972.1"/>
    <property type="molecule type" value="Genomic_DNA"/>
</dbReference>
<evidence type="ECO:0000256" key="2">
    <source>
        <dbReference type="ARBA" id="ARBA00022803"/>
    </source>
</evidence>
<keyword evidence="1" id="KW-0677">Repeat</keyword>
<feature type="chain" id="PRO_5045289397" evidence="4">
    <location>
        <begin position="37"/>
        <end position="160"/>
    </location>
</feature>
<dbReference type="InterPro" id="IPR019734">
    <property type="entry name" value="TPR_rpt"/>
</dbReference>
<proteinExistence type="predicted"/>
<dbReference type="Proteomes" id="UP001529180">
    <property type="component" value="Unassembled WGS sequence"/>
</dbReference>
<feature type="repeat" description="TPR" evidence="3">
    <location>
        <begin position="80"/>
        <end position="113"/>
    </location>
</feature>
<accession>A0ABT6GFW9</accession>
<gene>
    <name evidence="5" type="ORF">P7680_18350</name>
</gene>
<keyword evidence="6" id="KW-1185">Reference proteome</keyword>
<dbReference type="InterPro" id="IPR013105">
    <property type="entry name" value="TPR_2"/>
</dbReference>
<name>A0ABT6GFW9_9PROT</name>
<dbReference type="PANTHER" id="PTHR44523">
    <property type="entry name" value="TETRATRICOPEPTIDE REPEAT PROTEIN 13"/>
    <property type="match status" value="1"/>
</dbReference>
<dbReference type="SMART" id="SM00028">
    <property type="entry name" value="TPR"/>
    <property type="match status" value="1"/>
</dbReference>